<sequence>MRGGSTATTADDIDSELADVAFVGLGELIGGEVVVGMAIDD</sequence>
<proteinExistence type="predicted"/>
<reference evidence="1" key="1">
    <citation type="submission" date="2020-05" db="EMBL/GenBank/DDBJ databases">
        <authorList>
            <person name="Chiriac C."/>
            <person name="Salcher M."/>
            <person name="Ghai R."/>
            <person name="Kavagutti S V."/>
        </authorList>
    </citation>
    <scope>NUCLEOTIDE SEQUENCE</scope>
</reference>
<protein>
    <submittedName>
        <fullName evidence="1">Unannotated protein</fullName>
    </submittedName>
</protein>
<organism evidence="1">
    <name type="scientific">freshwater metagenome</name>
    <dbReference type="NCBI Taxonomy" id="449393"/>
    <lineage>
        <taxon>unclassified sequences</taxon>
        <taxon>metagenomes</taxon>
        <taxon>ecological metagenomes</taxon>
    </lineage>
</organism>
<evidence type="ECO:0000313" key="1">
    <source>
        <dbReference type="EMBL" id="CAB4992358.1"/>
    </source>
</evidence>
<evidence type="ECO:0000313" key="2">
    <source>
        <dbReference type="EMBL" id="CAB5034158.1"/>
    </source>
</evidence>
<accession>A0A6J7NIF9</accession>
<gene>
    <name evidence="1" type="ORF">UFOPK3897_01803</name>
    <name evidence="2" type="ORF">UFOPK4121_01699</name>
</gene>
<dbReference type="EMBL" id="CAFBPQ010000106">
    <property type="protein sequence ID" value="CAB5034158.1"/>
    <property type="molecule type" value="Genomic_DNA"/>
</dbReference>
<name>A0A6J7NIF9_9ZZZZ</name>
<dbReference type="EMBL" id="CAFBOF010000095">
    <property type="protein sequence ID" value="CAB4992358.1"/>
    <property type="molecule type" value="Genomic_DNA"/>
</dbReference>
<dbReference type="AlphaFoldDB" id="A0A6J7NIF9"/>